<evidence type="ECO:0000313" key="2">
    <source>
        <dbReference type="EMBL" id="QMV43271.1"/>
    </source>
</evidence>
<reference evidence="2 3" key="1">
    <citation type="submission" date="2019-07" db="EMBL/GenBank/DDBJ databases">
        <authorList>
            <person name="Kim J.K."/>
            <person name="Cheong H.-M."/>
            <person name="Choi Y."/>
            <person name="Hwang K.J."/>
            <person name="Lee S."/>
            <person name="Choi C."/>
        </authorList>
    </citation>
    <scope>NUCLEOTIDE SEQUENCE [LARGE SCALE GENOMIC DNA]</scope>
    <source>
        <strain evidence="2 3">KS 22</strain>
    </source>
</reference>
<protein>
    <submittedName>
        <fullName evidence="2">Uncharacterized protein</fullName>
    </submittedName>
</protein>
<evidence type="ECO:0000256" key="1">
    <source>
        <dbReference type="SAM" id="SignalP"/>
    </source>
</evidence>
<gene>
    <name evidence="2" type="ORF">FPL14_20360</name>
</gene>
<dbReference type="EMBL" id="CP041969">
    <property type="protein sequence ID" value="QMV43271.1"/>
    <property type="molecule type" value="Genomic_DNA"/>
</dbReference>
<dbReference type="AlphaFoldDB" id="A0A7G5C237"/>
<keyword evidence="3" id="KW-1185">Reference proteome</keyword>
<proteinExistence type="predicted"/>
<feature type="chain" id="PRO_5028906055" evidence="1">
    <location>
        <begin position="22"/>
        <end position="147"/>
    </location>
</feature>
<evidence type="ECO:0000313" key="3">
    <source>
        <dbReference type="Proteomes" id="UP000515679"/>
    </source>
</evidence>
<keyword evidence="1" id="KW-0732">Signal</keyword>
<dbReference type="RefSeq" id="WP_182299505.1">
    <property type="nucleotide sequence ID" value="NZ_CP041969.1"/>
</dbReference>
<accession>A0A7G5C237</accession>
<sequence>MRKIIILCLALLVALPTVSNAVPQVVGGSKEENQKLEEYFKNPGSSSVKDVDDSAALEKAWYKGAKAEVKKARAAALAAYKKNMAEADKELQKIIKKSYQIQVKAYDATDYALDKVHNDILKKRYKYDVQIISKKILQYTKEYMKKK</sequence>
<dbReference type="Proteomes" id="UP000515679">
    <property type="component" value="Chromosome"/>
</dbReference>
<dbReference type="KEGG" id="cchl:FPL14_20360"/>
<organism evidence="2 3">
    <name type="scientific">Cohnella cholangitidis</name>
    <dbReference type="NCBI Taxonomy" id="2598458"/>
    <lineage>
        <taxon>Bacteria</taxon>
        <taxon>Bacillati</taxon>
        <taxon>Bacillota</taxon>
        <taxon>Bacilli</taxon>
        <taxon>Bacillales</taxon>
        <taxon>Paenibacillaceae</taxon>
        <taxon>Cohnella</taxon>
    </lineage>
</organism>
<name>A0A7G5C237_9BACL</name>
<feature type="signal peptide" evidence="1">
    <location>
        <begin position="1"/>
        <end position="21"/>
    </location>
</feature>